<organism evidence="3 4">
    <name type="scientific">Roseomonas genomospecies 6</name>
    <dbReference type="NCBI Taxonomy" id="214106"/>
    <lineage>
        <taxon>Bacteria</taxon>
        <taxon>Pseudomonadati</taxon>
        <taxon>Pseudomonadota</taxon>
        <taxon>Alphaproteobacteria</taxon>
        <taxon>Acetobacterales</taxon>
        <taxon>Roseomonadaceae</taxon>
        <taxon>Roseomonas</taxon>
    </lineage>
</organism>
<evidence type="ECO:0000313" key="4">
    <source>
        <dbReference type="Proteomes" id="UP000480854"/>
    </source>
</evidence>
<dbReference type="InterPro" id="IPR058588">
    <property type="entry name" value="E2-CBASS"/>
</dbReference>
<comment type="caution">
    <text evidence="3">The sequence shown here is derived from an EMBL/GenBank/DDBJ whole genome shotgun (WGS) entry which is preliminary data.</text>
</comment>
<feature type="compositionally biased region" description="Basic and acidic residues" evidence="1">
    <location>
        <begin position="128"/>
        <end position="143"/>
    </location>
</feature>
<reference evidence="3 4" key="1">
    <citation type="submission" date="2018-07" db="EMBL/GenBank/DDBJ databases">
        <title>Genome sequence of Azospirillum sp. ATCC 49961.</title>
        <authorList>
            <person name="Sant'Anna F.H."/>
            <person name="Baldani J.I."/>
            <person name="Zilli J.E."/>
            <person name="Reis V.M."/>
            <person name="Hartmann A."/>
            <person name="Cruz L."/>
            <person name="de Souza E.M."/>
            <person name="de Oliveira Pedrosa F."/>
            <person name="Passaglia L.M.P."/>
        </authorList>
    </citation>
    <scope>NUCLEOTIDE SEQUENCE [LARGE SCALE GENOMIC DNA]</scope>
    <source>
        <strain evidence="3 4">ATCC 49961</strain>
    </source>
</reference>
<sequence length="184" mass="21111">MARLFPRLRPIWRTRWGITWRGTLRPVAQSYTIELGFIVGAVFRDVEVAYRPPRARVLAPELRRRPEAPMEPIPHVYQEDHPVVPCLYYPGEWNVFMPLAETVVPWLLHWFVHYELWQATGEWTGGGRHPDGDPERIGDRDGRSVPGHAATRRLALALNPHVMSEMGFLVRRAHGAAPSSLPED</sequence>
<feature type="domain" description="Type II CBASS E2 protein" evidence="2">
    <location>
        <begin position="2"/>
        <end position="130"/>
    </location>
</feature>
<evidence type="ECO:0000259" key="2">
    <source>
        <dbReference type="Pfam" id="PF26395"/>
    </source>
</evidence>
<dbReference type="RefSeq" id="WP_149470010.1">
    <property type="nucleotide sequence ID" value="NZ_QOKW01000012.1"/>
</dbReference>
<keyword evidence="4" id="KW-1185">Reference proteome</keyword>
<dbReference type="Proteomes" id="UP000480854">
    <property type="component" value="Unassembled WGS sequence"/>
</dbReference>
<feature type="region of interest" description="Disordered" evidence="1">
    <location>
        <begin position="123"/>
        <end position="145"/>
    </location>
</feature>
<name>A0A9W7NIM2_9PROT</name>
<protein>
    <recommendedName>
        <fullName evidence="2">Type II CBASS E2 protein domain-containing protein</fullName>
    </recommendedName>
</protein>
<gene>
    <name evidence="3" type="ORF">DS843_16715</name>
</gene>
<dbReference type="OrthoDB" id="4736406at2"/>
<evidence type="ECO:0000313" key="3">
    <source>
        <dbReference type="EMBL" id="KAA0679575.1"/>
    </source>
</evidence>
<dbReference type="AlphaFoldDB" id="A0A9W7NIM2"/>
<dbReference type="Pfam" id="PF26395">
    <property type="entry name" value="E2-CBASS"/>
    <property type="match status" value="1"/>
</dbReference>
<evidence type="ECO:0000256" key="1">
    <source>
        <dbReference type="SAM" id="MobiDB-lite"/>
    </source>
</evidence>
<proteinExistence type="predicted"/>
<accession>A0A9W7NIM2</accession>
<dbReference type="EMBL" id="QOKW01000012">
    <property type="protein sequence ID" value="KAA0679575.1"/>
    <property type="molecule type" value="Genomic_DNA"/>
</dbReference>